<name>A0A2N3J5Q0_AERSO</name>
<dbReference type="AlphaFoldDB" id="A0A2N3J5Q0"/>
<evidence type="ECO:0000256" key="1">
    <source>
        <dbReference type="SAM" id="SignalP"/>
    </source>
</evidence>
<feature type="signal peptide" evidence="1">
    <location>
        <begin position="1"/>
        <end position="18"/>
    </location>
</feature>
<dbReference type="Proteomes" id="UP000233526">
    <property type="component" value="Unassembled WGS sequence"/>
</dbReference>
<sequence length="148" mass="15725">MNRLIALLVALATSGVGAEESGWSRSWGPGTQANYTVNLAGSTLLTLICRDDAPLTMLATVNGREYGSDSKRQFALLVDGERYDAPYRQGDFPTFWEALRNATSVALLLPSNPPIDLPTSHLAEVLPAIGSPDNNCISPGSSTDFGTP</sequence>
<dbReference type="EMBL" id="LJZX01000014">
    <property type="protein sequence ID" value="PKQ81770.1"/>
    <property type="molecule type" value="Genomic_DNA"/>
</dbReference>
<gene>
    <name evidence="2" type="ORF">AOX56_10790</name>
</gene>
<dbReference type="RefSeq" id="WP_101316255.1">
    <property type="nucleotide sequence ID" value="NZ_CAWNSS010000014.1"/>
</dbReference>
<feature type="chain" id="PRO_5015008000" evidence="1">
    <location>
        <begin position="19"/>
        <end position="148"/>
    </location>
</feature>
<protein>
    <submittedName>
        <fullName evidence="2">Uncharacterized protein</fullName>
    </submittedName>
</protein>
<keyword evidence="1" id="KW-0732">Signal</keyword>
<reference evidence="2 3" key="1">
    <citation type="journal article" date="2017" name="Front. Microbiol.">
        <title>Strong Genomic and Phenotypic Heterogeneity in the Aeromonas sobria Species Complex.</title>
        <authorList>
            <person name="Gauthier J."/>
            <person name="Vincent A.T."/>
            <person name="Charette S.J."/>
            <person name="Derome N."/>
        </authorList>
    </citation>
    <scope>NUCLEOTIDE SEQUENCE [LARGE SCALE GENOMIC DNA]</scope>
    <source>
        <strain evidence="2 3">JF2635</strain>
    </source>
</reference>
<organism evidence="2 3">
    <name type="scientific">Aeromonas sobria</name>
    <dbReference type="NCBI Taxonomy" id="646"/>
    <lineage>
        <taxon>Bacteria</taxon>
        <taxon>Pseudomonadati</taxon>
        <taxon>Pseudomonadota</taxon>
        <taxon>Gammaproteobacteria</taxon>
        <taxon>Aeromonadales</taxon>
        <taxon>Aeromonadaceae</taxon>
        <taxon>Aeromonas</taxon>
    </lineage>
</organism>
<comment type="caution">
    <text evidence="2">The sequence shown here is derived from an EMBL/GenBank/DDBJ whole genome shotgun (WGS) entry which is preliminary data.</text>
</comment>
<evidence type="ECO:0000313" key="3">
    <source>
        <dbReference type="Proteomes" id="UP000233526"/>
    </source>
</evidence>
<evidence type="ECO:0000313" key="2">
    <source>
        <dbReference type="EMBL" id="PKQ81770.1"/>
    </source>
</evidence>
<proteinExistence type="predicted"/>
<accession>A0A2N3J5Q0</accession>